<keyword evidence="2 7" id="KW-0698">rRNA processing</keyword>
<evidence type="ECO:0000256" key="4">
    <source>
        <dbReference type="ARBA" id="ARBA00022679"/>
    </source>
</evidence>
<dbReference type="InterPro" id="IPR001737">
    <property type="entry name" value="KsgA/Erm"/>
</dbReference>
<protein>
    <recommendedName>
        <fullName evidence="7">Ribosomal RNA small subunit methyltransferase A</fullName>
        <ecNumber evidence="7">2.1.1.182</ecNumber>
    </recommendedName>
    <alternativeName>
        <fullName evidence="7">16S rRNA (adenine(1518)-N(6)/adenine(1519)-N(6))-dimethyltransferase</fullName>
    </alternativeName>
    <alternativeName>
        <fullName evidence="7">16S rRNA dimethyladenosine transferase</fullName>
    </alternativeName>
    <alternativeName>
        <fullName evidence="7">16S rRNA dimethylase</fullName>
    </alternativeName>
    <alternativeName>
        <fullName evidence="7">S-adenosylmethionine-6-N', N'-adenosyl(rRNA) dimethyltransferase</fullName>
    </alternativeName>
</protein>
<evidence type="ECO:0000256" key="1">
    <source>
        <dbReference type="ARBA" id="ARBA00022490"/>
    </source>
</evidence>
<feature type="binding site" evidence="7 8">
    <location>
        <position position="71"/>
    </location>
    <ligand>
        <name>S-adenosyl-L-methionine</name>
        <dbReference type="ChEBI" id="CHEBI:59789"/>
    </ligand>
</feature>
<dbReference type="InterPro" id="IPR020598">
    <property type="entry name" value="rRNA_Ade_methylase_Trfase_N"/>
</dbReference>
<evidence type="ECO:0000313" key="11">
    <source>
        <dbReference type="EMBL" id="SDH72543.1"/>
    </source>
</evidence>
<evidence type="ECO:0000256" key="7">
    <source>
        <dbReference type="HAMAP-Rule" id="MF_00607"/>
    </source>
</evidence>
<comment type="catalytic activity">
    <reaction evidence="7">
        <text>adenosine(1518)/adenosine(1519) in 16S rRNA + 4 S-adenosyl-L-methionine = N(6)-dimethyladenosine(1518)/N(6)-dimethyladenosine(1519) in 16S rRNA + 4 S-adenosyl-L-homocysteine + 4 H(+)</text>
        <dbReference type="Rhea" id="RHEA:19609"/>
        <dbReference type="Rhea" id="RHEA-COMP:10232"/>
        <dbReference type="Rhea" id="RHEA-COMP:10233"/>
        <dbReference type="ChEBI" id="CHEBI:15378"/>
        <dbReference type="ChEBI" id="CHEBI:57856"/>
        <dbReference type="ChEBI" id="CHEBI:59789"/>
        <dbReference type="ChEBI" id="CHEBI:74411"/>
        <dbReference type="ChEBI" id="CHEBI:74493"/>
        <dbReference type="EC" id="2.1.1.182"/>
    </reaction>
</comment>
<keyword evidence="4 7" id="KW-0808">Transferase</keyword>
<evidence type="ECO:0000256" key="6">
    <source>
        <dbReference type="ARBA" id="ARBA00022884"/>
    </source>
</evidence>
<dbReference type="SMART" id="SM00650">
    <property type="entry name" value="rADc"/>
    <property type="match status" value="1"/>
</dbReference>
<dbReference type="PANTHER" id="PTHR11727">
    <property type="entry name" value="DIMETHYLADENOSINE TRANSFERASE"/>
    <property type="match status" value="1"/>
</dbReference>
<dbReference type="HAMAP" id="MF_00607">
    <property type="entry name" value="16SrRNA_methyltr_A"/>
    <property type="match status" value="1"/>
</dbReference>
<dbReference type="Pfam" id="PF00398">
    <property type="entry name" value="RrnaAD"/>
    <property type="match status" value="1"/>
</dbReference>
<dbReference type="EMBL" id="FNCV01000011">
    <property type="protein sequence ID" value="SDH72543.1"/>
    <property type="molecule type" value="Genomic_DNA"/>
</dbReference>
<feature type="binding site" evidence="7 8">
    <location>
        <position position="44"/>
    </location>
    <ligand>
        <name>S-adenosyl-L-methionine</name>
        <dbReference type="ChEBI" id="CHEBI:59789"/>
    </ligand>
</feature>
<keyword evidence="3 7" id="KW-0489">Methyltransferase</keyword>
<dbReference type="InterPro" id="IPR023165">
    <property type="entry name" value="rRNA_Ade_diMease-like_C"/>
</dbReference>
<comment type="subcellular location">
    <subcellularLocation>
        <location evidence="7">Cytoplasm</location>
    </subcellularLocation>
</comment>
<feature type="binding site" evidence="7 8">
    <location>
        <position position="46"/>
    </location>
    <ligand>
        <name>S-adenosyl-L-methionine</name>
        <dbReference type="ChEBI" id="CHEBI:59789"/>
    </ligand>
</feature>
<dbReference type="Gene3D" id="1.10.8.100">
    <property type="entry name" value="Ribosomal RNA adenine dimethylase-like, domain 2"/>
    <property type="match status" value="1"/>
</dbReference>
<keyword evidence="5 7" id="KW-0949">S-adenosyl-L-methionine</keyword>
<dbReference type="EC" id="2.1.1.182" evidence="7"/>
<dbReference type="GO" id="GO:0052908">
    <property type="term" value="F:16S rRNA (adenine(1518)-N(6)/adenine(1519)-N(6))-dimethyltransferase activity"/>
    <property type="evidence" value="ECO:0007669"/>
    <property type="project" value="UniProtKB-EC"/>
</dbReference>
<organism evidence="11 12">
    <name type="scientific">Roseospirillum parvum</name>
    <dbReference type="NCBI Taxonomy" id="83401"/>
    <lineage>
        <taxon>Bacteria</taxon>
        <taxon>Pseudomonadati</taxon>
        <taxon>Pseudomonadota</taxon>
        <taxon>Alphaproteobacteria</taxon>
        <taxon>Rhodospirillales</taxon>
        <taxon>Rhodospirillaceae</taxon>
        <taxon>Roseospirillum</taxon>
    </lineage>
</organism>
<dbReference type="InterPro" id="IPR029063">
    <property type="entry name" value="SAM-dependent_MTases_sf"/>
</dbReference>
<accession>A0A1G8ERM3</accession>
<evidence type="ECO:0000256" key="9">
    <source>
        <dbReference type="SAM" id="MobiDB-lite"/>
    </source>
</evidence>
<dbReference type="CDD" id="cd02440">
    <property type="entry name" value="AdoMet_MTases"/>
    <property type="match status" value="1"/>
</dbReference>
<feature type="compositionally biased region" description="Polar residues" evidence="9">
    <location>
        <begin position="1"/>
        <end position="13"/>
    </location>
</feature>
<feature type="binding site" evidence="7 8">
    <location>
        <position position="140"/>
    </location>
    <ligand>
        <name>S-adenosyl-L-methionine</name>
        <dbReference type="ChEBI" id="CHEBI:59789"/>
    </ligand>
</feature>
<feature type="region of interest" description="Disordered" evidence="9">
    <location>
        <begin position="1"/>
        <end position="21"/>
    </location>
</feature>
<dbReference type="InterPro" id="IPR020596">
    <property type="entry name" value="rRNA_Ade_Mease_Trfase_CS"/>
</dbReference>
<dbReference type="GO" id="GO:0003723">
    <property type="term" value="F:RNA binding"/>
    <property type="evidence" value="ECO:0007669"/>
    <property type="project" value="UniProtKB-UniRule"/>
</dbReference>
<proteinExistence type="inferred from homology"/>
<dbReference type="STRING" id="83401.SAMN05421742_11116"/>
<name>A0A1G8ERM3_9PROT</name>
<evidence type="ECO:0000256" key="2">
    <source>
        <dbReference type="ARBA" id="ARBA00022552"/>
    </source>
</evidence>
<keyword evidence="12" id="KW-1185">Reference proteome</keyword>
<feature type="domain" description="Ribosomal RNA adenine methylase transferase N-terminal" evidence="10">
    <location>
        <begin position="51"/>
        <end position="225"/>
    </location>
</feature>
<evidence type="ECO:0000256" key="8">
    <source>
        <dbReference type="PROSITE-ProRule" id="PRU01026"/>
    </source>
</evidence>
<comment type="similarity">
    <text evidence="7">Belongs to the class I-like SAM-binding methyltransferase superfamily. rRNA adenine N(6)-methyltransferase family. RsmA subfamily.</text>
</comment>
<dbReference type="Gene3D" id="3.40.50.150">
    <property type="entry name" value="Vaccinia Virus protein VP39"/>
    <property type="match status" value="1"/>
</dbReference>
<dbReference type="InterPro" id="IPR011530">
    <property type="entry name" value="rRNA_adenine_dimethylase"/>
</dbReference>
<feature type="binding site" evidence="7 8">
    <location>
        <position position="121"/>
    </location>
    <ligand>
        <name>S-adenosyl-L-methionine</name>
        <dbReference type="ChEBI" id="CHEBI:59789"/>
    </ligand>
</feature>
<dbReference type="Proteomes" id="UP000217076">
    <property type="component" value="Unassembled WGS sequence"/>
</dbReference>
<gene>
    <name evidence="7" type="primary">rsmA</name>
    <name evidence="7" type="synonym">ksgA</name>
    <name evidence="11" type="ORF">SAMN05421742_11116</name>
</gene>
<keyword evidence="6 7" id="KW-0694">RNA-binding</keyword>
<comment type="function">
    <text evidence="7">Specifically dimethylates two adjacent adenosines (A1518 and A1519) in the loop of a conserved hairpin near the 3'-end of 16S rRNA in the 30S particle. May play a critical role in biogenesis of 30S subunits.</text>
</comment>
<evidence type="ECO:0000256" key="3">
    <source>
        <dbReference type="ARBA" id="ARBA00022603"/>
    </source>
</evidence>
<dbReference type="GO" id="GO:0005829">
    <property type="term" value="C:cytosol"/>
    <property type="evidence" value="ECO:0007669"/>
    <property type="project" value="TreeGrafter"/>
</dbReference>
<dbReference type="PROSITE" id="PS01131">
    <property type="entry name" value="RRNA_A_DIMETH"/>
    <property type="match status" value="1"/>
</dbReference>
<sequence>MNDTVNDIVNDTANPAPIPAPPLPPLREVIARHGLDARKALGQHFLLDANLTDRIARAAGDLGQGTVIEIGPGPGGLTRSLLAAGARRLVAVERDPRCRPVVEELAAAYAGRAEVRLIEADALTVSLAELGPPPRRVVANLPYNVGTPLLVGWLSQASQLATMVLMFQREVAERLTAEPGGKTYGRLSVLTHWLCHAEALFDVNPRAFTPPPKVWSRVVRLTPRPELPPAEDIAAMARLTQAAFGQRRKMLKSSLKSLAPGGDGEALCRAAGLDPTARAETLGVADFTALLRRLPPPGLS</sequence>
<dbReference type="AlphaFoldDB" id="A0A1G8ERM3"/>
<feature type="binding site" evidence="7 8">
    <location>
        <position position="93"/>
    </location>
    <ligand>
        <name>S-adenosyl-L-methionine</name>
        <dbReference type="ChEBI" id="CHEBI:59789"/>
    </ligand>
</feature>
<dbReference type="PANTHER" id="PTHR11727:SF7">
    <property type="entry name" value="DIMETHYLADENOSINE TRANSFERASE-RELATED"/>
    <property type="match status" value="1"/>
</dbReference>
<evidence type="ECO:0000256" key="5">
    <source>
        <dbReference type="ARBA" id="ARBA00022691"/>
    </source>
</evidence>
<dbReference type="NCBIfam" id="TIGR00755">
    <property type="entry name" value="ksgA"/>
    <property type="match status" value="1"/>
</dbReference>
<evidence type="ECO:0000259" key="10">
    <source>
        <dbReference type="SMART" id="SM00650"/>
    </source>
</evidence>
<reference evidence="12" key="1">
    <citation type="submission" date="2016-10" db="EMBL/GenBank/DDBJ databases">
        <authorList>
            <person name="Varghese N."/>
            <person name="Submissions S."/>
        </authorList>
    </citation>
    <scope>NUCLEOTIDE SEQUENCE [LARGE SCALE GENOMIC DNA]</scope>
    <source>
        <strain evidence="12">930I</strain>
    </source>
</reference>
<dbReference type="PROSITE" id="PS51689">
    <property type="entry name" value="SAM_RNA_A_N6_MT"/>
    <property type="match status" value="1"/>
</dbReference>
<keyword evidence="1 7" id="KW-0963">Cytoplasm</keyword>
<evidence type="ECO:0000313" key="12">
    <source>
        <dbReference type="Proteomes" id="UP000217076"/>
    </source>
</evidence>
<dbReference type="SUPFAM" id="SSF53335">
    <property type="entry name" value="S-adenosyl-L-methionine-dependent methyltransferases"/>
    <property type="match status" value="1"/>
</dbReference>